<feature type="compositionally biased region" description="Basic and acidic residues" evidence="9">
    <location>
        <begin position="747"/>
        <end position="763"/>
    </location>
</feature>
<sequence>MSAQERIWDIPGGIHPAERKELSNRTPIQRAPLPKRLVLPLGQHIGAVAEPCVVVGQRVRKGEKIAEASGFVSAPLHAPTSGTVSFIGPQPYPHASGMRAPAIVIDSDGLDEWIELTPHTDYRHMESAELLALIREAGISGLGGAGFPTAVKLTARPTQKIHTLIINGTECEPYITADDLLMRERATELVSGIDILVQLIQPDQVLIGIEDNKPEAIAAVRGACSERSYQVRVFPTKYPSGGEKQLIQILTGVEVPSGGLPADIGILCQNVGTCAAIHDAVVLGKPLISRVTTLTGEALARPGNVEALLGAPVGELLAFAGLDKTKLNRLIMGGPMMGFTLPSLDVPLIKTANCLLASTAAELPPPPPAMPCIRCGECAEACPASLLPQQLHFFALGQEHEQLKAHNLFDCIECGACAYVCPSSIPLVQYYRAAKADIRELEQKQLKAEHSRQRFEQRQERLRRAEEQKEAERKARAEKAARAKAAQADAPAVAAAAPVDEALKKLKIEASMAQVALKKAEKQLAAHDTPELQAQVNELRAAAEAAQKALADAQAAAPSPALKPAGDDALKKAKIEAAMLKAQLRKLEKLDSPDDEQQTEIARLRQQLEAAEKALADAQAAAPAPSPKPAGEEALKKAKIEAAMLKAQLRKLEKIEAPDDEQQAEIARVRQQLEAAEKSLADLQNQAPAPVAKPAGDDALKKAKIELAMKRAELKKAEKAGSDESALQPLRDALATAEQALHAAEANSDKPAPELVRSERPGVDTELKALKTEVAFARADLRKLERDDNAAADAMEQARTRLAKAERKLAEYQP</sequence>
<keyword evidence="8" id="KW-1278">Translocase</keyword>
<dbReference type="AlphaFoldDB" id="A0A931D725"/>
<dbReference type="Pfam" id="PF13375">
    <property type="entry name" value="RnfC_N"/>
    <property type="match status" value="1"/>
</dbReference>
<comment type="function">
    <text evidence="8">Part of a membrane-bound complex that couples electron transfer with translocation of ions across the membrane.</text>
</comment>
<evidence type="ECO:0000256" key="7">
    <source>
        <dbReference type="ARBA" id="ARBA00023014"/>
    </source>
</evidence>
<feature type="domain" description="4Fe-4S ferredoxin-type" evidence="10">
    <location>
        <begin position="362"/>
        <end position="392"/>
    </location>
</feature>
<evidence type="ECO:0000259" key="10">
    <source>
        <dbReference type="PROSITE" id="PS51379"/>
    </source>
</evidence>
<feature type="binding site" evidence="8">
    <location>
        <position position="375"/>
    </location>
    <ligand>
        <name>[4Fe-4S] cluster</name>
        <dbReference type="ChEBI" id="CHEBI:49883"/>
        <label>1</label>
    </ligand>
</feature>
<keyword evidence="2 8" id="KW-0004">4Fe-4S</keyword>
<feature type="binding site" evidence="8">
    <location>
        <position position="411"/>
    </location>
    <ligand>
        <name>[4Fe-4S] cluster</name>
        <dbReference type="ChEBI" id="CHEBI:49883"/>
        <label>2</label>
    </ligand>
</feature>
<comment type="subunit">
    <text evidence="8">The complex is composed of six subunits: RnfA, RnfB, RnfC, RnfD, RnfE and RnfG.</text>
</comment>
<dbReference type="GO" id="GO:0051539">
    <property type="term" value="F:4 iron, 4 sulfur cluster binding"/>
    <property type="evidence" value="ECO:0007669"/>
    <property type="project" value="UniProtKB-KW"/>
</dbReference>
<dbReference type="InterPro" id="IPR037225">
    <property type="entry name" value="Nuo51_FMN-bd_sf"/>
</dbReference>
<dbReference type="PANTHER" id="PTHR43034:SF2">
    <property type="entry name" value="ION-TRANSLOCATING OXIDOREDUCTASE COMPLEX SUBUNIT C"/>
    <property type="match status" value="1"/>
</dbReference>
<keyword evidence="7 8" id="KW-0411">Iron-sulfur</keyword>
<organism evidence="11 12">
    <name type="scientific">Pseudomonas chaetocerotis</name>
    <dbReference type="NCBI Taxonomy" id="2758695"/>
    <lineage>
        <taxon>Bacteria</taxon>
        <taxon>Pseudomonadati</taxon>
        <taxon>Pseudomonadota</taxon>
        <taxon>Gammaproteobacteria</taxon>
        <taxon>Pseudomonadales</taxon>
        <taxon>Pseudomonadaceae</taxon>
        <taxon>Pseudomonas</taxon>
    </lineage>
</organism>
<evidence type="ECO:0000256" key="2">
    <source>
        <dbReference type="ARBA" id="ARBA00022485"/>
    </source>
</evidence>
<dbReference type="InterPro" id="IPR017900">
    <property type="entry name" value="4Fe4S_Fe_S_CS"/>
</dbReference>
<feature type="binding site" evidence="8">
    <location>
        <position position="417"/>
    </location>
    <ligand>
        <name>[4Fe-4S] cluster</name>
        <dbReference type="ChEBI" id="CHEBI:49883"/>
        <label>2</label>
    </ligand>
</feature>
<comment type="similarity">
    <text evidence="8">Belongs to the 4Fe4S bacterial-type ferredoxin family. RnfC subfamily.</text>
</comment>
<dbReference type="InterPro" id="IPR019554">
    <property type="entry name" value="Soluble_ligand-bd"/>
</dbReference>
<dbReference type="Gene3D" id="3.40.50.11540">
    <property type="entry name" value="NADH-ubiquinone oxidoreductase 51kDa subunit"/>
    <property type="match status" value="1"/>
</dbReference>
<feature type="region of interest" description="Disordered" evidence="9">
    <location>
        <begin position="733"/>
        <end position="763"/>
    </location>
</feature>
<comment type="cofactor">
    <cofactor evidence="8">
        <name>[4Fe-4S] cluster</name>
        <dbReference type="ChEBI" id="CHEBI:49883"/>
    </cofactor>
    <text evidence="8">Binds 2 [4Fe-4S] clusters per subunit.</text>
</comment>
<feature type="binding site" evidence="8">
    <location>
        <position position="414"/>
    </location>
    <ligand>
        <name>[4Fe-4S] cluster</name>
        <dbReference type="ChEBI" id="CHEBI:49883"/>
        <label>2</label>
    </ligand>
</feature>
<keyword evidence="12" id="KW-1185">Reference proteome</keyword>
<keyword evidence="3 8" id="KW-0479">Metal-binding</keyword>
<dbReference type="Pfam" id="PF12838">
    <property type="entry name" value="Fer4_7"/>
    <property type="match status" value="1"/>
</dbReference>
<reference evidence="11" key="1">
    <citation type="submission" date="2020-07" db="EMBL/GenBank/DDBJ databases">
        <title>Pseudomonas chaetoceroseae sp. nov., a new member of the Pseudomonas oleovorans group isolated from a culture of Chaetoceros calcitrans.</title>
        <authorList>
            <person name="Girard L."/>
            <person name="Lood C."/>
            <person name="De Mot R."/>
            <person name="Baudart J."/>
        </authorList>
    </citation>
    <scope>NUCLEOTIDE SEQUENCE</scope>
    <source>
        <strain evidence="11">536</strain>
    </source>
</reference>
<keyword evidence="5 8" id="KW-0249">Electron transport</keyword>
<dbReference type="NCBIfam" id="NF003454">
    <property type="entry name" value="PRK05035.1"/>
    <property type="match status" value="1"/>
</dbReference>
<dbReference type="EC" id="7.-.-.-" evidence="8"/>
<evidence type="ECO:0000256" key="3">
    <source>
        <dbReference type="ARBA" id="ARBA00022723"/>
    </source>
</evidence>
<feature type="domain" description="4Fe-4S ferredoxin-type" evidence="10">
    <location>
        <begin position="402"/>
        <end position="431"/>
    </location>
</feature>
<dbReference type="InterPro" id="IPR010208">
    <property type="entry name" value="Ion_transpt_RnfC/RsxC"/>
</dbReference>
<evidence type="ECO:0000256" key="1">
    <source>
        <dbReference type="ARBA" id="ARBA00022448"/>
    </source>
</evidence>
<comment type="subcellular location">
    <subcellularLocation>
        <location evidence="8">Cell inner membrane</location>
        <topology evidence="8">Peripheral membrane protein</topology>
    </subcellularLocation>
</comment>
<feature type="binding site" evidence="8">
    <location>
        <position position="378"/>
    </location>
    <ligand>
        <name>[4Fe-4S] cluster</name>
        <dbReference type="ChEBI" id="CHEBI:49883"/>
        <label>1</label>
    </ligand>
</feature>
<evidence type="ECO:0000256" key="5">
    <source>
        <dbReference type="ARBA" id="ARBA00022982"/>
    </source>
</evidence>
<keyword evidence="8" id="KW-1003">Cell membrane</keyword>
<dbReference type="Pfam" id="PF10531">
    <property type="entry name" value="SLBB"/>
    <property type="match status" value="1"/>
</dbReference>
<dbReference type="GO" id="GO:0009055">
    <property type="term" value="F:electron transfer activity"/>
    <property type="evidence" value="ECO:0007669"/>
    <property type="project" value="InterPro"/>
</dbReference>
<accession>A0A931D725</accession>
<keyword evidence="8" id="KW-0472">Membrane</keyword>
<evidence type="ECO:0000313" key="12">
    <source>
        <dbReference type="Proteomes" id="UP000596932"/>
    </source>
</evidence>
<feature type="binding site" evidence="8">
    <location>
        <position position="382"/>
    </location>
    <ligand>
        <name>[4Fe-4S] cluster</name>
        <dbReference type="ChEBI" id="CHEBI:49883"/>
        <label>2</label>
    </ligand>
</feature>
<dbReference type="PROSITE" id="PS51379">
    <property type="entry name" value="4FE4S_FER_2"/>
    <property type="match status" value="2"/>
</dbReference>
<dbReference type="SUPFAM" id="SSF142019">
    <property type="entry name" value="Nqo1 FMN-binding domain-like"/>
    <property type="match status" value="1"/>
</dbReference>
<dbReference type="Pfam" id="PF01512">
    <property type="entry name" value="Complex1_51K"/>
    <property type="match status" value="1"/>
</dbReference>
<feature type="compositionally biased region" description="Low complexity" evidence="9">
    <location>
        <begin position="733"/>
        <end position="746"/>
    </location>
</feature>
<evidence type="ECO:0000313" key="11">
    <source>
        <dbReference type="EMBL" id="MBG0836437.1"/>
    </source>
</evidence>
<proteinExistence type="inferred from homology"/>
<dbReference type="EMBL" id="JACFYX010000014">
    <property type="protein sequence ID" value="MBG0836437.1"/>
    <property type="molecule type" value="Genomic_DNA"/>
</dbReference>
<feature type="region of interest" description="Disordered" evidence="9">
    <location>
        <begin position="612"/>
        <end position="635"/>
    </location>
</feature>
<evidence type="ECO:0000256" key="6">
    <source>
        <dbReference type="ARBA" id="ARBA00023004"/>
    </source>
</evidence>
<dbReference type="Gene3D" id="3.30.70.20">
    <property type="match status" value="1"/>
</dbReference>
<evidence type="ECO:0000256" key="9">
    <source>
        <dbReference type="SAM" id="MobiDB-lite"/>
    </source>
</evidence>
<dbReference type="SUPFAM" id="SSF46548">
    <property type="entry name" value="alpha-helical ferredoxin"/>
    <property type="match status" value="1"/>
</dbReference>
<dbReference type="GO" id="GO:0046872">
    <property type="term" value="F:metal ion binding"/>
    <property type="evidence" value="ECO:0007669"/>
    <property type="project" value="UniProtKB-KW"/>
</dbReference>
<keyword evidence="8" id="KW-0997">Cell inner membrane</keyword>
<dbReference type="InterPro" id="IPR011538">
    <property type="entry name" value="Nuo51_FMN-bd"/>
</dbReference>
<dbReference type="RefSeq" id="WP_196475688.1">
    <property type="nucleotide sequence ID" value="NZ_JACFYX020000005.1"/>
</dbReference>
<dbReference type="PANTHER" id="PTHR43034">
    <property type="entry name" value="ION-TRANSLOCATING OXIDOREDUCTASE COMPLEX SUBUNIT C"/>
    <property type="match status" value="1"/>
</dbReference>
<protein>
    <recommendedName>
        <fullName evidence="8">Ion-translocating oxidoreductase complex subunit C</fullName>
        <ecNumber evidence="8">7.-.-.-</ecNumber>
    </recommendedName>
    <alternativeName>
        <fullName evidence="8">Rnf electron transport complex subunit C</fullName>
    </alternativeName>
</protein>
<keyword evidence="6 8" id="KW-0408">Iron</keyword>
<dbReference type="GO" id="GO:0005886">
    <property type="term" value="C:plasma membrane"/>
    <property type="evidence" value="ECO:0007669"/>
    <property type="project" value="UniProtKB-SubCell"/>
</dbReference>
<evidence type="ECO:0000256" key="4">
    <source>
        <dbReference type="ARBA" id="ARBA00022737"/>
    </source>
</evidence>
<dbReference type="Proteomes" id="UP000596932">
    <property type="component" value="Unassembled WGS sequence"/>
</dbReference>
<keyword evidence="1 8" id="KW-0813">Transport</keyword>
<dbReference type="HAMAP" id="MF_00461">
    <property type="entry name" value="RsxC_RnfC"/>
    <property type="match status" value="1"/>
</dbReference>
<dbReference type="InterPro" id="IPR026902">
    <property type="entry name" value="RnfC_N"/>
</dbReference>
<dbReference type="GO" id="GO:0022900">
    <property type="term" value="P:electron transport chain"/>
    <property type="evidence" value="ECO:0007669"/>
    <property type="project" value="UniProtKB-UniRule"/>
</dbReference>
<dbReference type="NCBIfam" id="TIGR01945">
    <property type="entry name" value="rnfC"/>
    <property type="match status" value="1"/>
</dbReference>
<dbReference type="PROSITE" id="PS00198">
    <property type="entry name" value="4FE4S_FER_1"/>
    <property type="match status" value="1"/>
</dbReference>
<evidence type="ECO:0000256" key="8">
    <source>
        <dbReference type="HAMAP-Rule" id="MF_00461"/>
    </source>
</evidence>
<keyword evidence="4 8" id="KW-0677">Repeat</keyword>
<name>A0A931D725_9PSED</name>
<dbReference type="InterPro" id="IPR017896">
    <property type="entry name" value="4Fe4S_Fe-S-bd"/>
</dbReference>
<gene>
    <name evidence="11" type="primary">rsxC</name>
    <name evidence="8" type="synonym">rnfC</name>
    <name evidence="11" type="ORF">H3221_15100</name>
</gene>
<feature type="binding site" evidence="8">
    <location>
        <position position="421"/>
    </location>
    <ligand>
        <name>[4Fe-4S] cluster</name>
        <dbReference type="ChEBI" id="CHEBI:49883"/>
        <label>1</label>
    </ligand>
</feature>
<comment type="caution">
    <text evidence="11">The sequence shown here is derived from an EMBL/GenBank/DDBJ whole genome shotgun (WGS) entry which is preliminary data.</text>
</comment>
<feature type="binding site" evidence="8">
    <location>
        <position position="372"/>
    </location>
    <ligand>
        <name>[4Fe-4S] cluster</name>
        <dbReference type="ChEBI" id="CHEBI:49883"/>
        <label>1</label>
    </ligand>
</feature>